<dbReference type="EMBL" id="CP058555">
    <property type="protein sequence ID" value="QMV67209.1"/>
    <property type="molecule type" value="Genomic_DNA"/>
</dbReference>
<dbReference type="InterPro" id="IPR029056">
    <property type="entry name" value="Ribokinase-like"/>
</dbReference>
<accession>A0A7G5DZN4</accession>
<evidence type="ECO:0000313" key="2">
    <source>
        <dbReference type="EMBL" id="QMV67209.1"/>
    </source>
</evidence>
<proteinExistence type="predicted"/>
<dbReference type="PROSITE" id="PS51383">
    <property type="entry name" value="YJEF_C_3"/>
    <property type="match status" value="1"/>
</dbReference>
<dbReference type="GO" id="GO:0016836">
    <property type="term" value="F:hydro-lyase activity"/>
    <property type="evidence" value="ECO:0007669"/>
    <property type="project" value="InterPro"/>
</dbReference>
<evidence type="ECO:0000259" key="1">
    <source>
        <dbReference type="PROSITE" id="PS51383"/>
    </source>
</evidence>
<dbReference type="AlphaFoldDB" id="A0A7G5DZN4"/>
<feature type="domain" description="YjeF C-terminal" evidence="1">
    <location>
        <begin position="1"/>
        <end position="68"/>
    </location>
</feature>
<sequence length="68" mass="7816">MIASNKKLLDEISPETIITPHIAEFDRLFGEHQNNDERINTALEKSKESMIITDIIKNFGNGFKKIRT</sequence>
<reference evidence="2 3" key="1">
    <citation type="journal article" date="2020" name="G3 (Bethesda)">
        <title>CeMbio - The Caenorhabditis elegans Microbiome Resource.</title>
        <authorList>
            <person name="Dirksen P."/>
            <person name="Assie A."/>
            <person name="Zimmermann J."/>
            <person name="Zhang F."/>
            <person name="Tietje A.M."/>
            <person name="Marsh S.A."/>
            <person name="Felix M.A."/>
            <person name="Shapira M."/>
            <person name="Kaleta C."/>
            <person name="Schulenburg H."/>
            <person name="Samuel B."/>
        </authorList>
    </citation>
    <scope>NUCLEOTIDE SEQUENCE [LARGE SCALE GENOMIC DNA]</scope>
    <source>
        <strain evidence="2 3">BIGb0170</strain>
    </source>
</reference>
<dbReference type="Proteomes" id="UP000515450">
    <property type="component" value="Chromosome"/>
</dbReference>
<dbReference type="SUPFAM" id="SSF53613">
    <property type="entry name" value="Ribokinase-like"/>
    <property type="match status" value="1"/>
</dbReference>
<keyword evidence="3" id="KW-1185">Reference proteome</keyword>
<dbReference type="InterPro" id="IPR000631">
    <property type="entry name" value="CARKD"/>
</dbReference>
<name>A0A7G5DZN4_9SPHI</name>
<gene>
    <name evidence="2" type="ORF">HS960_05850</name>
</gene>
<organism evidence="2 3">
    <name type="scientific">Sphingobacterium paramultivorum</name>
    <dbReference type="NCBI Taxonomy" id="2886510"/>
    <lineage>
        <taxon>Bacteria</taxon>
        <taxon>Pseudomonadati</taxon>
        <taxon>Bacteroidota</taxon>
        <taxon>Sphingobacteriia</taxon>
        <taxon>Sphingobacteriales</taxon>
        <taxon>Sphingobacteriaceae</taxon>
        <taxon>Sphingobacterium</taxon>
    </lineage>
</organism>
<dbReference type="Gene3D" id="3.40.1190.20">
    <property type="match status" value="1"/>
</dbReference>
<protein>
    <recommendedName>
        <fullName evidence="1">YjeF C-terminal domain-containing protein</fullName>
    </recommendedName>
</protein>
<evidence type="ECO:0000313" key="3">
    <source>
        <dbReference type="Proteomes" id="UP000515450"/>
    </source>
</evidence>